<dbReference type="PROSITE" id="PS00135">
    <property type="entry name" value="TRYPSIN_SER"/>
    <property type="match status" value="1"/>
</dbReference>
<dbReference type="GO" id="GO:0006508">
    <property type="term" value="P:proteolysis"/>
    <property type="evidence" value="ECO:0007669"/>
    <property type="project" value="UniProtKB-KW"/>
</dbReference>
<dbReference type="GO" id="GO:0005576">
    <property type="term" value="C:extracellular region"/>
    <property type="evidence" value="ECO:0007669"/>
    <property type="project" value="UniProtKB-SubCell"/>
</dbReference>
<feature type="disulfide bond" evidence="26">
    <location>
        <begin position="253"/>
        <end position="271"/>
    </location>
</feature>
<keyword evidence="15" id="KW-0068">Autocatalytic cleavage</keyword>
<feature type="binding site" evidence="28">
    <location>
        <position position="126"/>
    </location>
    <ligand>
        <name>Ca(2+)</name>
        <dbReference type="ChEBI" id="CHEBI:29108"/>
        <label>1</label>
    </ligand>
</feature>
<accession>A0ABD1JCK8</accession>
<keyword evidence="11 28" id="KW-0479">Metal-binding</keyword>
<dbReference type="InterPro" id="IPR035976">
    <property type="entry name" value="Sushi/SCR/CCP_sf"/>
</dbReference>
<protein>
    <recommendedName>
        <fullName evidence="4">complement subcomponent C1r</fullName>
        <ecNumber evidence="4">3.4.21.41</ecNumber>
    </recommendedName>
</protein>
<dbReference type="AlphaFoldDB" id="A0ABD1JCK8"/>
<keyword evidence="7" id="KW-0597">Phosphoprotein</keyword>
<dbReference type="SMART" id="SM00042">
    <property type="entry name" value="CUB"/>
    <property type="match status" value="2"/>
</dbReference>
<dbReference type="InterPro" id="IPR001254">
    <property type="entry name" value="Trypsin_dom"/>
</dbReference>
<evidence type="ECO:0000256" key="4">
    <source>
        <dbReference type="ARBA" id="ARBA00011907"/>
    </source>
</evidence>
<evidence type="ECO:0000256" key="10">
    <source>
        <dbReference type="ARBA" id="ARBA00022670"/>
    </source>
</evidence>
<evidence type="ECO:0000256" key="22">
    <source>
        <dbReference type="ARBA" id="ARBA00024195"/>
    </source>
</evidence>
<feature type="domain" description="Sushi" evidence="34">
    <location>
        <begin position="310"/>
        <end position="375"/>
    </location>
</feature>
<keyword evidence="8" id="KW-0399">Innate immunity</keyword>
<dbReference type="PROSITE" id="PS50240">
    <property type="entry name" value="TRYPSIN_DOM"/>
    <property type="match status" value="1"/>
</dbReference>
<dbReference type="InterPro" id="IPR018097">
    <property type="entry name" value="EGF_Ca-bd_CS"/>
</dbReference>
<dbReference type="Proteomes" id="UP001591681">
    <property type="component" value="Unassembled WGS sequence"/>
</dbReference>
<dbReference type="FunFam" id="2.40.10.10:FF:000002">
    <property type="entry name" value="Transmembrane protease serine"/>
    <property type="match status" value="1"/>
</dbReference>
<evidence type="ECO:0000256" key="13">
    <source>
        <dbReference type="ARBA" id="ARBA00022737"/>
    </source>
</evidence>
<evidence type="ECO:0000256" key="15">
    <source>
        <dbReference type="ARBA" id="ARBA00022813"/>
    </source>
</evidence>
<feature type="active site" description="Charge relay system" evidence="25">
    <location>
        <position position="498"/>
    </location>
</feature>
<dbReference type="InterPro" id="IPR024175">
    <property type="entry name" value="Pept_S1A_C1r/C1S/mannan-bd"/>
</dbReference>
<dbReference type="SUPFAM" id="SSF57535">
    <property type="entry name" value="Complement control module/SCR domain"/>
    <property type="match status" value="2"/>
</dbReference>
<feature type="disulfide bond" evidence="26">
    <location>
        <begin position="647"/>
        <end position="677"/>
    </location>
</feature>
<dbReference type="FunFam" id="2.40.10.10:FF:000068">
    <property type="entry name" value="transmembrane protease serine 2"/>
    <property type="match status" value="1"/>
</dbReference>
<dbReference type="CDD" id="cd00190">
    <property type="entry name" value="Tryp_SPc"/>
    <property type="match status" value="1"/>
</dbReference>
<dbReference type="SUPFAM" id="SSF50494">
    <property type="entry name" value="Trypsin-like serine proteases"/>
    <property type="match status" value="1"/>
</dbReference>
<dbReference type="PRINTS" id="PR00722">
    <property type="entry name" value="CHYMOTRYPSIN"/>
</dbReference>
<feature type="disulfide bond" evidence="26">
    <location>
        <begin position="613"/>
        <end position="636"/>
    </location>
</feature>
<evidence type="ECO:0000256" key="17">
    <source>
        <dbReference type="ARBA" id="ARBA00022859"/>
    </source>
</evidence>
<evidence type="ECO:0000256" key="26">
    <source>
        <dbReference type="PIRSR" id="PIRSR001155-2"/>
    </source>
</evidence>
<feature type="binding site" evidence="28">
    <location>
        <position position="128"/>
    </location>
    <ligand>
        <name>Ca(2+)</name>
        <dbReference type="ChEBI" id="CHEBI:29108"/>
        <label>1</label>
    </ligand>
</feature>
<sequence>MKWKHSVLCLLCASVCVSVCVSEEVTPAPAVMYGEVKSPLYPKPYPAAVYEEWELTVPTGYRIQLTFTHLDIEPSDDCYYDSLMVIYDKKVLWKFCGQANSADGNHPGNQPILAPGNRLHLIFQADESNPGLHKHLGFSVFYQAVDVDECAEAGEPGKTAPCAQICLNTLGSYFCSCHHGYDLRADQRTCTPSCHGGEFHELQGTLTSPGYPEPSPHGLQCVYNITVEQGFLITLNFSRDFHIEHIHNHQPSCLYHWLQVTIPGREPQKLCGGDSPGLIHTDSHWVLLEYHTDWAGLSRGWRLQYTTQRVKCEIPESIAHGRVTPSLPQYLYKDYIHVRCNKGYKLMKDGKEIQSFGSMCQSNGQWQKSLPKCHITDCGDPVSLLNGNFTFISDVRSNQYLSVIEYRCNEPYYSFDKNQAAVQFTCEADRRWKQTSNDVIPVCVPVCGRPRHSFESRKRVLQGETARRGEFPWQVLLNVPGRGGAAVIAPQWIITAAHNLASVNKQQIKLYVGNNDVHQLVKSPSLEVASVHVHPQFNDRSGNSNYDNDIALIKLVHPITFSEDVMPLCLPPRNSQYPTDTLGTVSGFGIKEGSVIANELRYVQLPLVDQDKCRTSINEKRTSSSDISIFTDNMFCAGFPEGNKDTCQGDSGGAYVLQEGKEGYYWVAGIVSWGINCGVAGNYGVYTRVARYLDWITKTMEENAH</sequence>
<evidence type="ECO:0000256" key="23">
    <source>
        <dbReference type="ARBA" id="ARBA00093383"/>
    </source>
</evidence>
<dbReference type="PROSITE" id="PS01187">
    <property type="entry name" value="EGF_CA"/>
    <property type="match status" value="1"/>
</dbReference>
<dbReference type="InterPro" id="IPR001314">
    <property type="entry name" value="Peptidase_S1A"/>
</dbReference>
<keyword evidence="17" id="KW-0391">Immunity</keyword>
<evidence type="ECO:0000256" key="28">
    <source>
        <dbReference type="PIRSR" id="PIRSR001155-4"/>
    </source>
</evidence>
<comment type="similarity">
    <text evidence="22">Belongs to the peptidase S1 family. CLIP subfamily.</text>
</comment>
<keyword evidence="20" id="KW-0325">Glycoprotein</keyword>
<feature type="disulfide bond" evidence="26 29">
    <location>
        <begin position="194"/>
        <end position="221"/>
    </location>
</feature>
<evidence type="ECO:0000256" key="21">
    <source>
        <dbReference type="ARBA" id="ARBA00023278"/>
    </source>
</evidence>
<feature type="disulfide bond" evidence="26">
    <location>
        <begin position="177"/>
        <end position="190"/>
    </location>
</feature>
<feature type="signal peptide" evidence="31">
    <location>
        <begin position="1"/>
        <end position="22"/>
    </location>
</feature>
<feature type="chain" id="PRO_5044848123" description="complement subcomponent C1r" evidence="31">
    <location>
        <begin position="23"/>
        <end position="705"/>
    </location>
</feature>
<dbReference type="FunFam" id="2.10.25.10:FF:000059">
    <property type="entry name" value="Mannan-binding lectin serine protease 1"/>
    <property type="match status" value="1"/>
</dbReference>
<feature type="domain" description="CUB" evidence="32">
    <location>
        <begin position="194"/>
        <end position="308"/>
    </location>
</feature>
<dbReference type="SMART" id="SM00032">
    <property type="entry name" value="CCP"/>
    <property type="match status" value="2"/>
</dbReference>
<comment type="subcellular location">
    <subcellularLocation>
        <location evidence="2">Cell surface</location>
    </subcellularLocation>
    <subcellularLocation>
        <location evidence="3">Secreted</location>
    </subcellularLocation>
</comment>
<dbReference type="Pfam" id="PF14670">
    <property type="entry name" value="FXa_inhibition"/>
    <property type="match status" value="1"/>
</dbReference>
<keyword evidence="18" id="KW-0180">Complement pathway</keyword>
<dbReference type="InterPro" id="IPR033116">
    <property type="entry name" value="TRYPSIN_SER"/>
</dbReference>
<dbReference type="SMART" id="SM00020">
    <property type="entry name" value="Tryp_SPc"/>
    <property type="match status" value="1"/>
</dbReference>
<dbReference type="EMBL" id="JBHFQA010000017">
    <property type="protein sequence ID" value="KAL2084920.1"/>
    <property type="molecule type" value="Genomic_DNA"/>
</dbReference>
<evidence type="ECO:0000256" key="1">
    <source>
        <dbReference type="ARBA" id="ARBA00001057"/>
    </source>
</evidence>
<comment type="function">
    <text evidence="23">Serine protease component of the complement C1 complex, a multiprotein complex that initiates the classical pathway of the complement system, a cascade of proteins that leads to phagocytosis and breakdown of pathogens and signaling that strengthens the adaptive immune system. C1R catalyzes the first enzymatic step in the classical complement pathway: it is activated by the C1Q subcomplex of the C1 complex, which associates with IgG or IgM immunoglobulins complexed with antigens to form antigen-antibody complexes on the surface of pathogens. Immunoglobulin-binding promotes the autocatalytic cleavage and activation of C1R. Activated C1R then cleaves and activates C1S, the second protease of the classical complement pathway. It is unclear if C1R activates C1S within single, strained C1 complexes or between neighboring C1 complexes on surfaces.</text>
</comment>
<keyword evidence="10" id="KW-0645">Protease</keyword>
<keyword evidence="28" id="KW-0106">Calcium</keyword>
<evidence type="ECO:0000256" key="14">
    <source>
        <dbReference type="ARBA" id="ARBA00022801"/>
    </source>
</evidence>
<dbReference type="CDD" id="cd00054">
    <property type="entry name" value="EGF_CA"/>
    <property type="match status" value="1"/>
</dbReference>
<feature type="domain" description="Sushi" evidence="34">
    <location>
        <begin position="376"/>
        <end position="445"/>
    </location>
</feature>
<organism evidence="35 36">
    <name type="scientific">Coilia grayii</name>
    <name type="common">Gray's grenadier anchovy</name>
    <dbReference type="NCBI Taxonomy" id="363190"/>
    <lineage>
        <taxon>Eukaryota</taxon>
        <taxon>Metazoa</taxon>
        <taxon>Chordata</taxon>
        <taxon>Craniata</taxon>
        <taxon>Vertebrata</taxon>
        <taxon>Euteleostomi</taxon>
        <taxon>Actinopterygii</taxon>
        <taxon>Neopterygii</taxon>
        <taxon>Teleostei</taxon>
        <taxon>Clupei</taxon>
        <taxon>Clupeiformes</taxon>
        <taxon>Clupeoidei</taxon>
        <taxon>Engraulidae</taxon>
        <taxon>Coilinae</taxon>
        <taxon>Coilia</taxon>
    </lineage>
</organism>
<dbReference type="PROSITE" id="PS50923">
    <property type="entry name" value="SUSHI"/>
    <property type="match status" value="2"/>
</dbReference>
<feature type="disulfide bond" evidence="26">
    <location>
        <begin position="150"/>
        <end position="166"/>
    </location>
</feature>
<dbReference type="GO" id="GO:0006958">
    <property type="term" value="P:complement activation, classical pathway"/>
    <property type="evidence" value="ECO:0007669"/>
    <property type="project" value="UniProtKB-KW"/>
</dbReference>
<dbReference type="PROSITE" id="PS01186">
    <property type="entry name" value="EGF_2"/>
    <property type="match status" value="1"/>
</dbReference>
<dbReference type="InterPro" id="IPR035914">
    <property type="entry name" value="Sperma_CUB_dom_sf"/>
</dbReference>
<comment type="PTM">
    <text evidence="27">The iron and 2-oxoglutarate dependent 3-hydroxylation of aspartate and asparagine is (R) stereospecific within EGF domains.</text>
</comment>
<evidence type="ECO:0000259" key="33">
    <source>
        <dbReference type="PROSITE" id="PS50240"/>
    </source>
</evidence>
<dbReference type="Gene3D" id="2.10.25.10">
    <property type="entry name" value="Laminin"/>
    <property type="match status" value="1"/>
</dbReference>
<evidence type="ECO:0000256" key="29">
    <source>
        <dbReference type="PROSITE-ProRule" id="PRU00059"/>
    </source>
</evidence>
<dbReference type="InterPro" id="IPR000742">
    <property type="entry name" value="EGF"/>
</dbReference>
<dbReference type="Gene3D" id="2.40.10.10">
    <property type="entry name" value="Trypsin-like serine proteases"/>
    <property type="match status" value="1"/>
</dbReference>
<dbReference type="Pfam" id="PF00089">
    <property type="entry name" value="Trypsin"/>
    <property type="match status" value="1"/>
</dbReference>
<feature type="disulfide bond" evidence="26">
    <location>
        <begin position="378"/>
        <end position="426"/>
    </location>
</feature>
<feature type="disulfide bond" evidence="26">
    <location>
        <begin position="312"/>
        <end position="360"/>
    </location>
</feature>
<feature type="binding site" evidence="28">
    <location>
        <position position="149"/>
    </location>
    <ligand>
        <name>Ca(2+)</name>
        <dbReference type="ChEBI" id="CHEBI:29108"/>
        <label>2</label>
    </ligand>
</feature>
<feature type="binding site" evidence="28">
    <location>
        <position position="146"/>
    </location>
    <ligand>
        <name>Ca(2+)</name>
        <dbReference type="ChEBI" id="CHEBI:29108"/>
        <label>2</label>
    </ligand>
</feature>
<evidence type="ECO:0000256" key="16">
    <source>
        <dbReference type="ARBA" id="ARBA00022825"/>
    </source>
</evidence>
<dbReference type="FunFam" id="2.60.120.290:FF:000012">
    <property type="entry name" value="mannan-binding lectin serine protease 1 isoform X1"/>
    <property type="match status" value="1"/>
</dbReference>
<dbReference type="InterPro" id="IPR000436">
    <property type="entry name" value="Sushi_SCR_CCP_dom"/>
</dbReference>
<dbReference type="GO" id="GO:0046872">
    <property type="term" value="F:metal ion binding"/>
    <property type="evidence" value="ECO:0007669"/>
    <property type="project" value="UniProtKB-KW"/>
</dbReference>
<dbReference type="SMART" id="SM00179">
    <property type="entry name" value="EGF_CA"/>
    <property type="match status" value="1"/>
</dbReference>
<evidence type="ECO:0000259" key="32">
    <source>
        <dbReference type="PROSITE" id="PS01180"/>
    </source>
</evidence>
<feature type="binding site" evidence="28">
    <location>
        <position position="73"/>
    </location>
    <ligand>
        <name>Ca(2+)</name>
        <dbReference type="ChEBI" id="CHEBI:29108"/>
        <label>1</label>
    </ligand>
</feature>
<feature type="binding site" evidence="28">
    <location>
        <position position="81"/>
    </location>
    <ligand>
        <name>Ca(2+)</name>
        <dbReference type="ChEBI" id="CHEBI:29108"/>
        <label>1</label>
    </ligand>
</feature>
<dbReference type="InterPro" id="IPR000859">
    <property type="entry name" value="CUB_dom"/>
</dbReference>
<comment type="subunit">
    <text evidence="24">Core component of the complement C1 complex, a calcium-dependent complex composed of 1 molecule of the C1Q subcomplex, 2 molecules of C1R and 2 molecules of C1S. The C1Q subcomplex is composed 18 subunits: 3 chains of C1QA, C1QB, and C1QC trimerize to form 6 collagen-like triple helices connected to six globular ligand-recognition modules. Within the C1 complex, C1R is a dimer of identical chains, each of which is activated by cleavage into two chains, heavy and light, connected by disulfide bonds.</text>
</comment>
<dbReference type="InterPro" id="IPR001881">
    <property type="entry name" value="EGF-like_Ca-bd_dom"/>
</dbReference>
<dbReference type="GO" id="GO:0009986">
    <property type="term" value="C:cell surface"/>
    <property type="evidence" value="ECO:0007669"/>
    <property type="project" value="UniProtKB-SubCell"/>
</dbReference>
<evidence type="ECO:0000256" key="30">
    <source>
        <dbReference type="PROSITE-ProRule" id="PRU00302"/>
    </source>
</evidence>
<keyword evidence="19 26" id="KW-1015">Disulfide bond</keyword>
<dbReference type="PIRSF" id="PIRSF001155">
    <property type="entry name" value="C1r_C1s_MASP"/>
    <property type="match status" value="1"/>
</dbReference>
<dbReference type="Gene3D" id="2.60.120.290">
    <property type="entry name" value="Spermadhesin, CUB domain"/>
    <property type="match status" value="2"/>
</dbReference>
<evidence type="ECO:0000256" key="25">
    <source>
        <dbReference type="PIRSR" id="PIRSR001155-1"/>
    </source>
</evidence>
<dbReference type="SUPFAM" id="SSF49854">
    <property type="entry name" value="Spermadhesin, CUB domain"/>
    <property type="match status" value="2"/>
</dbReference>
<evidence type="ECO:0000256" key="27">
    <source>
        <dbReference type="PIRSR" id="PIRSR001155-3"/>
    </source>
</evidence>
<dbReference type="SMART" id="SM00181">
    <property type="entry name" value="EGF"/>
    <property type="match status" value="1"/>
</dbReference>
<gene>
    <name evidence="35" type="ORF">ACEWY4_020438</name>
</gene>
<name>A0ABD1JCK8_9TELE</name>
<dbReference type="Gene3D" id="2.10.70.10">
    <property type="entry name" value="Complement Module, domain 1"/>
    <property type="match status" value="2"/>
</dbReference>
<dbReference type="FunFam" id="2.10.70.10:FF:000016">
    <property type="entry name" value="Mannan-binding lectin serine protease 1"/>
    <property type="match status" value="1"/>
</dbReference>
<evidence type="ECO:0000256" key="12">
    <source>
        <dbReference type="ARBA" id="ARBA00022729"/>
    </source>
</evidence>
<comment type="caution">
    <text evidence="30">Lacks conserved residue(s) required for the propagation of feature annotation.</text>
</comment>
<evidence type="ECO:0000256" key="11">
    <source>
        <dbReference type="ARBA" id="ARBA00022723"/>
    </source>
</evidence>
<dbReference type="SUPFAM" id="SSF57196">
    <property type="entry name" value="EGF/Laminin"/>
    <property type="match status" value="1"/>
</dbReference>
<evidence type="ECO:0000256" key="24">
    <source>
        <dbReference type="ARBA" id="ARBA00093536"/>
    </source>
</evidence>
<feature type="disulfide bond" evidence="26">
    <location>
        <begin position="162"/>
        <end position="175"/>
    </location>
</feature>
<dbReference type="GO" id="GO:0045087">
    <property type="term" value="P:innate immune response"/>
    <property type="evidence" value="ECO:0007669"/>
    <property type="project" value="UniProtKB-KW"/>
</dbReference>
<keyword evidence="36" id="KW-1185">Reference proteome</keyword>
<feature type="active site" description="Charge relay system" evidence="25">
    <location>
        <position position="549"/>
    </location>
</feature>
<feature type="modified residue" description="(3R)-3-hydroxyasparagine" evidence="27">
    <location>
        <position position="168"/>
    </location>
</feature>
<comment type="catalytic activity">
    <reaction evidence="1">
        <text>Selective cleavage of Lys(or Arg)-|-Ile bond in complement subcomponent C1s to form the active form of C1s (EC 3.4.21.42).</text>
        <dbReference type="EC" id="3.4.21.41"/>
    </reaction>
</comment>
<evidence type="ECO:0000256" key="2">
    <source>
        <dbReference type="ARBA" id="ARBA00004241"/>
    </source>
</evidence>
<feature type="binding site" evidence="28">
    <location>
        <position position="147"/>
    </location>
    <ligand>
        <name>Ca(2+)</name>
        <dbReference type="ChEBI" id="CHEBI:29108"/>
        <label>2</label>
    </ligand>
</feature>
<evidence type="ECO:0000313" key="35">
    <source>
        <dbReference type="EMBL" id="KAL2084920.1"/>
    </source>
</evidence>
<dbReference type="Pfam" id="PF00084">
    <property type="entry name" value="Sushi"/>
    <property type="match status" value="2"/>
</dbReference>
<dbReference type="GO" id="GO:0004252">
    <property type="term" value="F:serine-type endopeptidase activity"/>
    <property type="evidence" value="ECO:0007669"/>
    <property type="project" value="UniProtKB-EC"/>
</dbReference>
<keyword evidence="14" id="KW-0378">Hydrolase</keyword>
<evidence type="ECO:0000256" key="5">
    <source>
        <dbReference type="ARBA" id="ARBA00022525"/>
    </source>
</evidence>
<evidence type="ECO:0000259" key="34">
    <source>
        <dbReference type="PROSITE" id="PS50923"/>
    </source>
</evidence>
<dbReference type="PANTHER" id="PTHR24255:SF25">
    <property type="entry name" value="COMPLEMENT C1R SUBCOMPONENT"/>
    <property type="match status" value="1"/>
</dbReference>
<keyword evidence="16" id="KW-0720">Serine protease</keyword>
<reference evidence="35 36" key="1">
    <citation type="submission" date="2024-09" db="EMBL/GenBank/DDBJ databases">
        <title>A chromosome-level genome assembly of Gray's grenadier anchovy, Coilia grayii.</title>
        <authorList>
            <person name="Fu Z."/>
        </authorList>
    </citation>
    <scope>NUCLEOTIDE SEQUENCE [LARGE SCALE GENOMIC DNA]</scope>
    <source>
        <strain evidence="35">G4</strain>
        <tissue evidence="35">Muscle</tissue>
    </source>
</reference>
<keyword evidence="9 30" id="KW-0768">Sushi</keyword>
<feature type="active site" description="Charge relay system" evidence="25">
    <location>
        <position position="651"/>
    </location>
</feature>
<feature type="binding site" evidence="28">
    <location>
        <position position="293"/>
    </location>
    <ligand>
        <name>Ca(2+)</name>
        <dbReference type="ChEBI" id="CHEBI:29108"/>
        <label>3</label>
    </ligand>
</feature>
<evidence type="ECO:0000313" key="36">
    <source>
        <dbReference type="Proteomes" id="UP001591681"/>
    </source>
</evidence>
<evidence type="ECO:0000256" key="7">
    <source>
        <dbReference type="ARBA" id="ARBA00022553"/>
    </source>
</evidence>
<evidence type="ECO:0000256" key="6">
    <source>
        <dbReference type="ARBA" id="ARBA00022536"/>
    </source>
</evidence>
<evidence type="ECO:0000256" key="19">
    <source>
        <dbReference type="ARBA" id="ARBA00023157"/>
    </source>
</evidence>
<evidence type="ECO:0000256" key="31">
    <source>
        <dbReference type="SAM" id="SignalP"/>
    </source>
</evidence>
<dbReference type="Pfam" id="PF00431">
    <property type="entry name" value="CUB"/>
    <property type="match status" value="2"/>
</dbReference>
<feature type="domain" description="CUB" evidence="32">
    <location>
        <begin position="20"/>
        <end position="145"/>
    </location>
</feature>
<keyword evidence="21 27" id="KW-0379">Hydroxylation</keyword>
<dbReference type="CDD" id="cd00033">
    <property type="entry name" value="CCP"/>
    <property type="match status" value="1"/>
</dbReference>
<evidence type="ECO:0000256" key="3">
    <source>
        <dbReference type="ARBA" id="ARBA00004613"/>
    </source>
</evidence>
<feature type="disulfide bond" description="Interchain (between heavy and light chains)" evidence="26">
    <location>
        <begin position="447"/>
        <end position="569"/>
    </location>
</feature>
<feature type="disulfide bond" evidence="26">
    <location>
        <begin position="408"/>
        <end position="443"/>
    </location>
</feature>
<dbReference type="InterPro" id="IPR009003">
    <property type="entry name" value="Peptidase_S1_PA"/>
</dbReference>
<keyword evidence="5" id="KW-0964">Secreted</keyword>
<proteinExistence type="inferred from homology"/>
<keyword evidence="12 31" id="KW-0732">Signal</keyword>
<dbReference type="InterPro" id="IPR043504">
    <property type="entry name" value="Peptidase_S1_PA_chymotrypsin"/>
</dbReference>
<dbReference type="CDD" id="cd00041">
    <property type="entry name" value="CUB"/>
    <property type="match status" value="2"/>
</dbReference>
<evidence type="ECO:0000256" key="20">
    <source>
        <dbReference type="ARBA" id="ARBA00023180"/>
    </source>
</evidence>
<dbReference type="PANTHER" id="PTHR24255">
    <property type="entry name" value="COMPLEMENT COMPONENT 1, S SUBCOMPONENT-RELATED"/>
    <property type="match status" value="1"/>
</dbReference>
<dbReference type="PROSITE" id="PS01180">
    <property type="entry name" value="CUB"/>
    <property type="match status" value="2"/>
</dbReference>
<feature type="disulfide bond" evidence="26">
    <location>
        <begin position="78"/>
        <end position="96"/>
    </location>
</feature>
<evidence type="ECO:0000256" key="18">
    <source>
        <dbReference type="ARBA" id="ARBA00022875"/>
    </source>
</evidence>
<dbReference type="EC" id="3.4.21.41" evidence="4"/>
<feature type="binding site" evidence="28">
    <location>
        <position position="168"/>
    </location>
    <ligand>
        <name>Ca(2+)</name>
        <dbReference type="ChEBI" id="CHEBI:29108"/>
        <label>2</label>
    </ligand>
</feature>
<keyword evidence="6" id="KW-0245">EGF-like domain</keyword>
<evidence type="ECO:0000256" key="9">
    <source>
        <dbReference type="ARBA" id="ARBA00022659"/>
    </source>
</evidence>
<feature type="disulfide bond" evidence="26">
    <location>
        <begin position="340"/>
        <end position="373"/>
    </location>
</feature>
<evidence type="ECO:0000256" key="8">
    <source>
        <dbReference type="ARBA" id="ARBA00022588"/>
    </source>
</evidence>
<comment type="caution">
    <text evidence="35">The sequence shown here is derived from an EMBL/GenBank/DDBJ whole genome shotgun (WGS) entry which is preliminary data.</text>
</comment>
<keyword evidence="13" id="KW-0677">Repeat</keyword>
<feature type="domain" description="Peptidase S1" evidence="33">
    <location>
        <begin position="460"/>
        <end position="701"/>
    </location>
</feature>
<feature type="binding site" evidence="28">
    <location>
        <position position="244"/>
    </location>
    <ligand>
        <name>Ca(2+)</name>
        <dbReference type="ChEBI" id="CHEBI:29108"/>
        <label>3</label>
    </ligand>
</feature>